<gene>
    <name evidence="7" type="ORF">A4R26_12935</name>
</gene>
<evidence type="ECO:0000313" key="8">
    <source>
        <dbReference type="Proteomes" id="UP000192276"/>
    </source>
</evidence>
<dbReference type="STRING" id="550983.A4R26_12935"/>
<comment type="caution">
    <text evidence="7">The sequence shown here is derived from an EMBL/GenBank/DDBJ whole genome shotgun (WGS) entry which is preliminary data.</text>
</comment>
<feature type="transmembrane region" description="Helical" evidence="5">
    <location>
        <begin position="94"/>
        <end position="113"/>
    </location>
</feature>
<evidence type="ECO:0000256" key="1">
    <source>
        <dbReference type="ARBA" id="ARBA00004141"/>
    </source>
</evidence>
<dbReference type="Pfam" id="PF07291">
    <property type="entry name" value="MauE"/>
    <property type="match status" value="1"/>
</dbReference>
<accession>A0A1V9G878</accession>
<dbReference type="Proteomes" id="UP000192276">
    <property type="component" value="Unassembled WGS sequence"/>
</dbReference>
<evidence type="ECO:0000256" key="5">
    <source>
        <dbReference type="SAM" id="Phobius"/>
    </source>
</evidence>
<keyword evidence="8" id="KW-1185">Reference proteome</keyword>
<comment type="subcellular location">
    <subcellularLocation>
        <location evidence="1">Membrane</location>
        <topology evidence="1">Multi-pass membrane protein</topology>
    </subcellularLocation>
</comment>
<evidence type="ECO:0000259" key="6">
    <source>
        <dbReference type="Pfam" id="PF07291"/>
    </source>
</evidence>
<organism evidence="7 8">
    <name type="scientific">Niastella populi</name>
    <dbReference type="NCBI Taxonomy" id="550983"/>
    <lineage>
        <taxon>Bacteria</taxon>
        <taxon>Pseudomonadati</taxon>
        <taxon>Bacteroidota</taxon>
        <taxon>Chitinophagia</taxon>
        <taxon>Chitinophagales</taxon>
        <taxon>Chitinophagaceae</taxon>
        <taxon>Niastella</taxon>
    </lineage>
</organism>
<proteinExistence type="predicted"/>
<dbReference type="AlphaFoldDB" id="A0A1V9G878"/>
<feature type="domain" description="Methylamine utilisation protein MauE" evidence="6">
    <location>
        <begin position="34"/>
        <end position="105"/>
    </location>
</feature>
<dbReference type="PANTHER" id="PTHR36974:SF1">
    <property type="entry name" value="DOXX FAMILY MEMBRANE PROTEIN"/>
    <property type="match status" value="1"/>
</dbReference>
<dbReference type="EMBL" id="LWBP01000045">
    <property type="protein sequence ID" value="OQP66676.1"/>
    <property type="molecule type" value="Genomic_DNA"/>
</dbReference>
<name>A0A1V9G878_9BACT</name>
<dbReference type="InterPro" id="IPR009908">
    <property type="entry name" value="Methylamine_util_MauE"/>
</dbReference>
<keyword evidence="3 5" id="KW-1133">Transmembrane helix</keyword>
<keyword evidence="2 5" id="KW-0812">Transmembrane</keyword>
<reference evidence="8" key="1">
    <citation type="submission" date="2016-04" db="EMBL/GenBank/DDBJ databases">
        <authorList>
            <person name="Chen L."/>
            <person name="Zhuang W."/>
            <person name="Wang G."/>
        </authorList>
    </citation>
    <scope>NUCLEOTIDE SEQUENCE [LARGE SCALE GENOMIC DNA]</scope>
    <source>
        <strain evidence="8">208</strain>
    </source>
</reference>
<dbReference type="PANTHER" id="PTHR36974">
    <property type="entry name" value="MEMBRANE PROTEIN-RELATED"/>
    <property type="match status" value="1"/>
</dbReference>
<evidence type="ECO:0000313" key="7">
    <source>
        <dbReference type="EMBL" id="OQP66676.1"/>
    </source>
</evidence>
<dbReference type="GO" id="GO:0016020">
    <property type="term" value="C:membrane"/>
    <property type="evidence" value="ECO:0007669"/>
    <property type="project" value="UniProtKB-SubCell"/>
</dbReference>
<dbReference type="OrthoDB" id="327939at2"/>
<sequence>MAFMTGILFFFGTGFLISRLSGGAWLPTINDKGAFALMVMFVLVGISHFAKAEKIEAMIPPHWPYRHAMNYLSGAAEIILGILVLSTATRTWGAYGLLLLLLAVFPANIYVAAIKPSFYNISRLFFQPVYMGWVWYFCIR</sequence>
<evidence type="ECO:0000256" key="4">
    <source>
        <dbReference type="ARBA" id="ARBA00023136"/>
    </source>
</evidence>
<dbReference type="GO" id="GO:0030416">
    <property type="term" value="P:methylamine metabolic process"/>
    <property type="evidence" value="ECO:0007669"/>
    <property type="project" value="InterPro"/>
</dbReference>
<evidence type="ECO:0000256" key="3">
    <source>
        <dbReference type="ARBA" id="ARBA00022989"/>
    </source>
</evidence>
<dbReference type="RefSeq" id="WP_081162121.1">
    <property type="nucleotide sequence ID" value="NZ_LWBP01000045.1"/>
</dbReference>
<protein>
    <recommendedName>
        <fullName evidence="6">Methylamine utilisation protein MauE domain-containing protein</fullName>
    </recommendedName>
</protein>
<feature type="transmembrane region" description="Helical" evidence="5">
    <location>
        <begin position="33"/>
        <end position="50"/>
    </location>
</feature>
<feature type="transmembrane region" description="Helical" evidence="5">
    <location>
        <begin position="71"/>
        <end position="88"/>
    </location>
</feature>
<keyword evidence="4 5" id="KW-0472">Membrane</keyword>
<evidence type="ECO:0000256" key="2">
    <source>
        <dbReference type="ARBA" id="ARBA00022692"/>
    </source>
</evidence>